<dbReference type="EMBL" id="JANUGU010000001">
    <property type="protein sequence ID" value="MCS0657086.1"/>
    <property type="molecule type" value="Genomic_DNA"/>
</dbReference>
<evidence type="ECO:0000256" key="7">
    <source>
        <dbReference type="ARBA" id="ARBA00022676"/>
    </source>
</evidence>
<evidence type="ECO:0000256" key="11">
    <source>
        <dbReference type="NCBIfam" id="TIGR00215"/>
    </source>
</evidence>
<dbReference type="NCBIfam" id="TIGR00215">
    <property type="entry name" value="lpxB"/>
    <property type="match status" value="1"/>
</dbReference>
<proteinExistence type="inferred from homology"/>
<comment type="similarity">
    <text evidence="2">Belongs to the LpxB family.</text>
</comment>
<dbReference type="PANTHER" id="PTHR30372:SF4">
    <property type="entry name" value="LIPID-A-DISACCHARIDE SYNTHASE, MITOCHONDRIAL-RELATED"/>
    <property type="match status" value="1"/>
</dbReference>
<evidence type="ECO:0000313" key="13">
    <source>
        <dbReference type="Proteomes" id="UP001204621"/>
    </source>
</evidence>
<keyword evidence="13" id="KW-1185">Reference proteome</keyword>
<evidence type="ECO:0000256" key="2">
    <source>
        <dbReference type="ARBA" id="ARBA00007868"/>
    </source>
</evidence>
<name>A0ABT2CSZ5_9BURK</name>
<dbReference type="SUPFAM" id="SSF53756">
    <property type="entry name" value="UDP-Glycosyltransferase/glycogen phosphorylase"/>
    <property type="match status" value="1"/>
</dbReference>
<dbReference type="InterPro" id="IPR003835">
    <property type="entry name" value="Glyco_trans_19"/>
</dbReference>
<comment type="function">
    <text evidence="1">Condensation of UDP-2,3-diacylglucosamine and 2,3-diacylglucosamine-1-phosphate to form lipid A disaccharide, a precursor of lipid A, a phosphorylated glycolipid that anchors the lipopolysaccharide to the outer membrane of the cell.</text>
</comment>
<evidence type="ECO:0000256" key="8">
    <source>
        <dbReference type="ARBA" id="ARBA00022679"/>
    </source>
</evidence>
<gene>
    <name evidence="12" type="primary">lpxB</name>
    <name evidence="12" type="ORF">NX778_03305</name>
</gene>
<keyword evidence="6" id="KW-0441">Lipid A biosynthesis</keyword>
<dbReference type="GO" id="GO:0008915">
    <property type="term" value="F:lipid-A-disaccharide synthase activity"/>
    <property type="evidence" value="ECO:0007669"/>
    <property type="project" value="UniProtKB-EC"/>
</dbReference>
<organism evidence="12 13">
    <name type="scientific">Massilia terrae</name>
    <dbReference type="NCBI Taxonomy" id="1811224"/>
    <lineage>
        <taxon>Bacteria</taxon>
        <taxon>Pseudomonadati</taxon>
        <taxon>Pseudomonadota</taxon>
        <taxon>Betaproteobacteria</taxon>
        <taxon>Burkholderiales</taxon>
        <taxon>Oxalobacteraceae</taxon>
        <taxon>Telluria group</taxon>
        <taxon>Massilia</taxon>
    </lineage>
</organism>
<dbReference type="EC" id="2.4.1.182" evidence="3 11"/>
<keyword evidence="5" id="KW-0444">Lipid biosynthesis</keyword>
<evidence type="ECO:0000256" key="1">
    <source>
        <dbReference type="ARBA" id="ARBA00002056"/>
    </source>
</evidence>
<evidence type="ECO:0000256" key="5">
    <source>
        <dbReference type="ARBA" id="ARBA00022516"/>
    </source>
</evidence>
<dbReference type="Pfam" id="PF02684">
    <property type="entry name" value="LpxB"/>
    <property type="match status" value="1"/>
</dbReference>
<evidence type="ECO:0000256" key="6">
    <source>
        <dbReference type="ARBA" id="ARBA00022556"/>
    </source>
</evidence>
<evidence type="ECO:0000256" key="9">
    <source>
        <dbReference type="ARBA" id="ARBA00023098"/>
    </source>
</evidence>
<protein>
    <recommendedName>
        <fullName evidence="4 11">Lipid-A-disaccharide synthase</fullName>
        <ecNumber evidence="3 11">2.4.1.182</ecNumber>
    </recommendedName>
</protein>
<keyword evidence="7 12" id="KW-0328">Glycosyltransferase</keyword>
<dbReference type="Proteomes" id="UP001204621">
    <property type="component" value="Unassembled WGS sequence"/>
</dbReference>
<evidence type="ECO:0000256" key="3">
    <source>
        <dbReference type="ARBA" id="ARBA00012687"/>
    </source>
</evidence>
<keyword evidence="9" id="KW-0443">Lipid metabolism</keyword>
<sequence length="365" mass="40039">MLAGRLMAGLRPRLPNVHFNGIGGPRMMEQGLVSDVPMDTLTVRGLFEVIPRYREIKGIQNRLRDRLLLDPPAAFIGADYPGFNLGLEEQLRAAGIPTVHFVSPQIWAWRGGRIKKIQRAVSHMLVIFPFEEQIYKDAGVPVTYIGHPLAEVIPLRPDVAGARQALGLAPDARVVTVMPGSRMAEIKYLTVPFVRAARLLAQRDPSLKFVVPMAGERQKAAFTGLVATAGLADVALQIVDGQSHTAIAAGDAVLVASGTATLEVALFKKPMVIAYKVMEASWQIMRHMGYMPWIGLPNILSREFVVPEFLQHAATPEALADAVWRQLEDTAGRARLEQRFTDMHHSLLRNSAQESAEAVLAVIGK</sequence>
<keyword evidence="8 12" id="KW-0808">Transferase</keyword>
<dbReference type="PANTHER" id="PTHR30372">
    <property type="entry name" value="LIPID-A-DISACCHARIDE SYNTHASE"/>
    <property type="match status" value="1"/>
</dbReference>
<comment type="caution">
    <text evidence="12">The sequence shown here is derived from an EMBL/GenBank/DDBJ whole genome shotgun (WGS) entry which is preliminary data.</text>
</comment>
<evidence type="ECO:0000256" key="10">
    <source>
        <dbReference type="ARBA" id="ARBA00048975"/>
    </source>
</evidence>
<evidence type="ECO:0000256" key="4">
    <source>
        <dbReference type="ARBA" id="ARBA00020902"/>
    </source>
</evidence>
<evidence type="ECO:0000313" key="12">
    <source>
        <dbReference type="EMBL" id="MCS0657086.1"/>
    </source>
</evidence>
<accession>A0ABT2CSZ5</accession>
<reference evidence="12 13" key="1">
    <citation type="submission" date="2022-08" db="EMBL/GenBank/DDBJ databases">
        <title>Reclassification of Massilia species as members of the genera Telluria, Duganella, Pseudoduganella, Mokoshia gen. nov. and Zemynaea gen. nov. using orthogonal and non-orthogonal genome-based approaches.</title>
        <authorList>
            <person name="Bowman J.P."/>
        </authorList>
    </citation>
    <scope>NUCLEOTIDE SEQUENCE [LARGE SCALE GENOMIC DNA]</scope>
    <source>
        <strain evidence="12 13">JCM 31606</strain>
    </source>
</reference>
<comment type="catalytic activity">
    <reaction evidence="10">
        <text>a lipid X + a UDP-2-N,3-O-bis[(3R)-3-hydroxyacyl]-alpha-D-glucosamine = a lipid A disaccharide + UDP + H(+)</text>
        <dbReference type="Rhea" id="RHEA:67828"/>
        <dbReference type="ChEBI" id="CHEBI:15378"/>
        <dbReference type="ChEBI" id="CHEBI:58223"/>
        <dbReference type="ChEBI" id="CHEBI:137748"/>
        <dbReference type="ChEBI" id="CHEBI:176338"/>
        <dbReference type="ChEBI" id="CHEBI:176343"/>
        <dbReference type="EC" id="2.4.1.182"/>
    </reaction>
</comment>